<proteinExistence type="predicted"/>
<name>A0A250KI63_9BACT</name>
<reference evidence="1 2" key="1">
    <citation type="submission" date="2017-05" db="EMBL/GenBank/DDBJ databases">
        <title>whole genome sequence of Prevotella melaninogenica GAI 07411.</title>
        <authorList>
            <person name="Kondo Y."/>
            <person name="Hoshino T."/>
        </authorList>
    </citation>
    <scope>NUCLEOTIDE SEQUENCE [LARGE SCALE GENOMIC DNA]</scope>
    <source>
        <strain evidence="1 2">GAI 07411</strain>
    </source>
</reference>
<evidence type="ECO:0000313" key="2">
    <source>
        <dbReference type="Proteomes" id="UP000267517"/>
    </source>
</evidence>
<organism evidence="1 2">
    <name type="scientific">Prevotella melaninogenica</name>
    <dbReference type="NCBI Taxonomy" id="28132"/>
    <lineage>
        <taxon>Bacteria</taxon>
        <taxon>Pseudomonadati</taxon>
        <taxon>Bacteroidota</taxon>
        <taxon>Bacteroidia</taxon>
        <taxon>Bacteroidales</taxon>
        <taxon>Prevotellaceae</taxon>
        <taxon>Prevotella</taxon>
    </lineage>
</organism>
<sequence>MGLTSDKLNSYLTSKVEGTPNHYKNKLVNLSIYLGSSGIWSDKIDKIKKKPL</sequence>
<evidence type="ECO:0000313" key="1">
    <source>
        <dbReference type="EMBL" id="BBA29634.1"/>
    </source>
</evidence>
<gene>
    <name evidence="1" type="ORF">PMEL_200149</name>
</gene>
<dbReference type="EMBL" id="AP018050">
    <property type="protein sequence ID" value="BBA29634.1"/>
    <property type="molecule type" value="Genomic_DNA"/>
</dbReference>
<protein>
    <submittedName>
        <fullName evidence="1">Uncharacterized protein</fullName>
    </submittedName>
</protein>
<dbReference type="Proteomes" id="UP000267517">
    <property type="component" value="Chromosome II"/>
</dbReference>
<dbReference type="AlphaFoldDB" id="A0A250KI63"/>
<accession>A0A250KI63</accession>